<reference evidence="1 2" key="1">
    <citation type="submission" date="2019-11" db="EMBL/GenBank/DDBJ databases">
        <authorList>
            <person name="He Y."/>
        </authorList>
    </citation>
    <scope>NUCLEOTIDE SEQUENCE [LARGE SCALE GENOMIC DNA]</scope>
    <source>
        <strain evidence="1 2">SCSIO 58843</strain>
    </source>
</reference>
<protein>
    <recommendedName>
        <fullName evidence="3">SCP2 domain-containing protein</fullName>
    </recommendedName>
</protein>
<dbReference type="RefSeq" id="WP_153758880.1">
    <property type="nucleotide sequence ID" value="NZ_CP045851.1"/>
</dbReference>
<evidence type="ECO:0000313" key="1">
    <source>
        <dbReference type="EMBL" id="QGG94772.1"/>
    </source>
</evidence>
<gene>
    <name evidence="1" type="ORF">GH723_06420</name>
</gene>
<evidence type="ECO:0008006" key="3">
    <source>
        <dbReference type="Google" id="ProtNLM"/>
    </source>
</evidence>
<dbReference type="InterPro" id="IPR036527">
    <property type="entry name" value="SCP2_sterol-bd_dom_sf"/>
</dbReference>
<keyword evidence="2" id="KW-1185">Reference proteome</keyword>
<name>A0A5Q2RIR0_9ACTN</name>
<sequence>MSELLSDEWFAAVDAALASAADDGPAAEPVAAEVELVVSGAAAGTVATRWVVEDGRLASVRPAGDGDEATTTVPITAEDLRAVLVGEDDAAIRYMRGDLKPEGRTADVLALVSALARPACRAALAGTVD</sequence>
<dbReference type="AlphaFoldDB" id="A0A5Q2RIR0"/>
<dbReference type="EMBL" id="CP045851">
    <property type="protein sequence ID" value="QGG94772.1"/>
    <property type="molecule type" value="Genomic_DNA"/>
</dbReference>
<dbReference type="KEGG" id="atq:GH723_06420"/>
<organism evidence="1 2">
    <name type="scientific">Actinomarinicola tropica</name>
    <dbReference type="NCBI Taxonomy" id="2789776"/>
    <lineage>
        <taxon>Bacteria</taxon>
        <taxon>Bacillati</taxon>
        <taxon>Actinomycetota</taxon>
        <taxon>Acidimicrobiia</taxon>
        <taxon>Acidimicrobiales</taxon>
        <taxon>Iamiaceae</taxon>
        <taxon>Actinomarinicola</taxon>
    </lineage>
</organism>
<dbReference type="SUPFAM" id="SSF55718">
    <property type="entry name" value="SCP-like"/>
    <property type="match status" value="1"/>
</dbReference>
<evidence type="ECO:0000313" key="2">
    <source>
        <dbReference type="Proteomes" id="UP000334019"/>
    </source>
</evidence>
<proteinExistence type="predicted"/>
<accession>A0A5Q2RIR0</accession>
<dbReference type="Proteomes" id="UP000334019">
    <property type="component" value="Chromosome"/>
</dbReference>
<dbReference type="Gene3D" id="3.30.1050.10">
    <property type="entry name" value="SCP2 sterol-binding domain"/>
    <property type="match status" value="1"/>
</dbReference>